<accession>A0A8J4DHU9</accession>
<keyword evidence="1" id="KW-1133">Transmembrane helix</keyword>
<keyword evidence="1" id="KW-0812">Transmembrane</keyword>
<dbReference type="AlphaFoldDB" id="A0A8J4DHU9"/>
<dbReference type="PANTHER" id="PTHR45138:SF9">
    <property type="entry name" value="DIGUANYLATE CYCLASE DGCM-RELATED"/>
    <property type="match status" value="1"/>
</dbReference>
<dbReference type="InterPro" id="IPR000160">
    <property type="entry name" value="GGDEF_dom"/>
</dbReference>
<dbReference type="EMBL" id="BOOY01000005">
    <property type="protein sequence ID" value="GIJ01588.1"/>
    <property type="molecule type" value="Genomic_DNA"/>
</dbReference>
<dbReference type="InterPro" id="IPR029787">
    <property type="entry name" value="Nucleotide_cyclase"/>
</dbReference>
<dbReference type="GO" id="GO:0005886">
    <property type="term" value="C:plasma membrane"/>
    <property type="evidence" value="ECO:0007669"/>
    <property type="project" value="TreeGrafter"/>
</dbReference>
<name>A0A8J4DHU9_9ACTN</name>
<organism evidence="3 4">
    <name type="scientific">Spirilliplanes yamanashiensis</name>
    <dbReference type="NCBI Taxonomy" id="42233"/>
    <lineage>
        <taxon>Bacteria</taxon>
        <taxon>Bacillati</taxon>
        <taxon>Actinomycetota</taxon>
        <taxon>Actinomycetes</taxon>
        <taxon>Micromonosporales</taxon>
        <taxon>Micromonosporaceae</taxon>
        <taxon>Spirilliplanes</taxon>
    </lineage>
</organism>
<feature type="transmembrane region" description="Helical" evidence="1">
    <location>
        <begin position="52"/>
        <end position="70"/>
    </location>
</feature>
<dbReference type="PROSITE" id="PS50887">
    <property type="entry name" value="GGDEF"/>
    <property type="match status" value="1"/>
</dbReference>
<dbReference type="SMART" id="SM00267">
    <property type="entry name" value="GGDEF"/>
    <property type="match status" value="1"/>
</dbReference>
<proteinExistence type="predicted"/>
<dbReference type="GO" id="GO:0043709">
    <property type="term" value="P:cell adhesion involved in single-species biofilm formation"/>
    <property type="evidence" value="ECO:0007669"/>
    <property type="project" value="TreeGrafter"/>
</dbReference>
<evidence type="ECO:0000259" key="2">
    <source>
        <dbReference type="PROSITE" id="PS50887"/>
    </source>
</evidence>
<comment type="caution">
    <text evidence="3">The sequence shown here is derived from an EMBL/GenBank/DDBJ whole genome shotgun (WGS) entry which is preliminary data.</text>
</comment>
<dbReference type="PANTHER" id="PTHR45138">
    <property type="entry name" value="REGULATORY COMPONENTS OF SENSORY TRANSDUCTION SYSTEM"/>
    <property type="match status" value="1"/>
</dbReference>
<keyword evidence="4" id="KW-1185">Reference proteome</keyword>
<dbReference type="Gene3D" id="3.30.70.270">
    <property type="match status" value="1"/>
</dbReference>
<evidence type="ECO:0000256" key="1">
    <source>
        <dbReference type="SAM" id="Phobius"/>
    </source>
</evidence>
<dbReference type="Proteomes" id="UP000652013">
    <property type="component" value="Unassembled WGS sequence"/>
</dbReference>
<dbReference type="SUPFAM" id="SSF55073">
    <property type="entry name" value="Nucleotide cyclase"/>
    <property type="match status" value="1"/>
</dbReference>
<protein>
    <recommendedName>
        <fullName evidence="2">GGDEF domain-containing protein</fullName>
    </recommendedName>
</protein>
<keyword evidence="1" id="KW-0472">Membrane</keyword>
<reference evidence="3" key="1">
    <citation type="submission" date="2021-01" db="EMBL/GenBank/DDBJ databases">
        <title>Whole genome shotgun sequence of Spirilliplanes yamanashiensis NBRC 15828.</title>
        <authorList>
            <person name="Komaki H."/>
            <person name="Tamura T."/>
        </authorList>
    </citation>
    <scope>NUCLEOTIDE SEQUENCE</scope>
    <source>
        <strain evidence="3">NBRC 15828</strain>
    </source>
</reference>
<feature type="transmembrane region" description="Helical" evidence="1">
    <location>
        <begin position="116"/>
        <end position="139"/>
    </location>
</feature>
<dbReference type="CDD" id="cd01949">
    <property type="entry name" value="GGDEF"/>
    <property type="match status" value="1"/>
</dbReference>
<dbReference type="FunFam" id="3.30.70.270:FF:000001">
    <property type="entry name" value="Diguanylate cyclase domain protein"/>
    <property type="match status" value="1"/>
</dbReference>
<evidence type="ECO:0000313" key="3">
    <source>
        <dbReference type="EMBL" id="GIJ01588.1"/>
    </source>
</evidence>
<dbReference type="NCBIfam" id="TIGR00254">
    <property type="entry name" value="GGDEF"/>
    <property type="match status" value="1"/>
</dbReference>
<dbReference type="Pfam" id="PF00990">
    <property type="entry name" value="GGDEF"/>
    <property type="match status" value="1"/>
</dbReference>
<feature type="transmembrane region" description="Helical" evidence="1">
    <location>
        <begin position="25"/>
        <end position="43"/>
    </location>
</feature>
<dbReference type="GO" id="GO:0052621">
    <property type="term" value="F:diguanylate cyclase activity"/>
    <property type="evidence" value="ECO:0007669"/>
    <property type="project" value="TreeGrafter"/>
</dbReference>
<gene>
    <name evidence="3" type="ORF">Sya03_09400</name>
</gene>
<feature type="domain" description="GGDEF" evidence="2">
    <location>
        <begin position="187"/>
        <end position="317"/>
    </location>
</feature>
<sequence length="318" mass="33505">MLFAGGAFPIVLSLAVPVTTNGVILPSIFLGALAMAVGGWCFVRPQRVPRRVLALLPPFGTALIGMAAWLDGTAGDGSEMLYVWPVLLAAYFLSMRAGLMNVAIVAVGYPPLAISILGPVGITSSVYLIGTLLVTVMIVSSLRRQLARVLDASEHEARTDRLTGLTNRRGWDEDLHRVLARQQAHGQPVSVVMIDLDHFKRLNDTHGHAAGDAALAGVAQVLQSGVRPGDVLARLGGEEIGLLLPGRGAEEAASEADVLRRRIEQESSAWPAPVTVSIGVAGAREDVATGEALMEAADSALYAAKRTGRNRVAAFQPA</sequence>
<dbReference type="InterPro" id="IPR050469">
    <property type="entry name" value="Diguanylate_Cyclase"/>
</dbReference>
<evidence type="ECO:0000313" key="4">
    <source>
        <dbReference type="Proteomes" id="UP000652013"/>
    </source>
</evidence>
<dbReference type="GO" id="GO:1902201">
    <property type="term" value="P:negative regulation of bacterial-type flagellum-dependent cell motility"/>
    <property type="evidence" value="ECO:0007669"/>
    <property type="project" value="TreeGrafter"/>
</dbReference>
<dbReference type="InterPro" id="IPR043128">
    <property type="entry name" value="Rev_trsase/Diguanyl_cyclase"/>
</dbReference>
<feature type="transmembrane region" description="Helical" evidence="1">
    <location>
        <begin position="82"/>
        <end position="109"/>
    </location>
</feature>